<feature type="transmembrane region" description="Helical" evidence="7">
    <location>
        <begin position="20"/>
        <end position="39"/>
    </location>
</feature>
<gene>
    <name evidence="10" type="primary">lolE</name>
    <name evidence="10" type="ORF">CLMAG_47550</name>
</gene>
<evidence type="ECO:0000259" key="8">
    <source>
        <dbReference type="Pfam" id="PF02687"/>
    </source>
</evidence>
<comment type="caution">
    <text evidence="10">The sequence shown here is derived from an EMBL/GenBank/DDBJ whole genome shotgun (WGS) entry which is preliminary data.</text>
</comment>
<comment type="similarity">
    <text evidence="2">Belongs to the ABC-4 integral membrane protein family. LolC/E subfamily.</text>
</comment>
<dbReference type="PANTHER" id="PTHR30489">
    <property type="entry name" value="LIPOPROTEIN-RELEASING SYSTEM TRANSMEMBRANE PROTEIN LOLE"/>
    <property type="match status" value="1"/>
</dbReference>
<evidence type="ECO:0000313" key="10">
    <source>
        <dbReference type="EMBL" id="KZL89757.1"/>
    </source>
</evidence>
<feature type="domain" description="ABC3 transporter permease C-terminal" evidence="8">
    <location>
        <begin position="256"/>
        <end position="376"/>
    </location>
</feature>
<dbReference type="RefSeq" id="WP_066627967.1">
    <property type="nucleotide sequence ID" value="NZ_FQXL01000006.1"/>
</dbReference>
<keyword evidence="3" id="KW-1003">Cell membrane</keyword>
<dbReference type="InterPro" id="IPR025857">
    <property type="entry name" value="MacB_PCD"/>
</dbReference>
<dbReference type="Pfam" id="PF12704">
    <property type="entry name" value="MacB_PCD"/>
    <property type="match status" value="1"/>
</dbReference>
<evidence type="ECO:0000256" key="7">
    <source>
        <dbReference type="SAM" id="Phobius"/>
    </source>
</evidence>
<dbReference type="AlphaFoldDB" id="A0A162RDV4"/>
<dbReference type="GO" id="GO:0044874">
    <property type="term" value="P:lipoprotein localization to outer membrane"/>
    <property type="evidence" value="ECO:0007669"/>
    <property type="project" value="TreeGrafter"/>
</dbReference>
<keyword evidence="6 7" id="KW-0472">Membrane</keyword>
<dbReference type="InterPro" id="IPR051447">
    <property type="entry name" value="Lipoprotein-release_system"/>
</dbReference>
<dbReference type="EMBL" id="LWAE01000007">
    <property type="protein sequence ID" value="KZL89757.1"/>
    <property type="molecule type" value="Genomic_DNA"/>
</dbReference>
<protein>
    <submittedName>
        <fullName evidence="10">Lipoprotein-releasing system transmembrane protein LolE</fullName>
    </submittedName>
</protein>
<name>A0A162RDV4_9CLOT</name>
<dbReference type="STRING" id="1121326.CLMAG_47550"/>
<keyword evidence="11" id="KW-1185">Reference proteome</keyword>
<evidence type="ECO:0000259" key="9">
    <source>
        <dbReference type="Pfam" id="PF12704"/>
    </source>
</evidence>
<proteinExistence type="inferred from homology"/>
<dbReference type="PATRIC" id="fig|1121326.3.peg.4822"/>
<dbReference type="Proteomes" id="UP000076603">
    <property type="component" value="Unassembled WGS sequence"/>
</dbReference>
<evidence type="ECO:0000256" key="3">
    <source>
        <dbReference type="ARBA" id="ARBA00022475"/>
    </source>
</evidence>
<dbReference type="PANTHER" id="PTHR30489:SF0">
    <property type="entry name" value="LIPOPROTEIN-RELEASING SYSTEM TRANSMEMBRANE PROTEIN LOLE"/>
    <property type="match status" value="1"/>
</dbReference>
<evidence type="ECO:0000256" key="5">
    <source>
        <dbReference type="ARBA" id="ARBA00022989"/>
    </source>
</evidence>
<accession>A0A162RDV4</accession>
<keyword evidence="4 7" id="KW-0812">Transmembrane</keyword>
<evidence type="ECO:0000256" key="2">
    <source>
        <dbReference type="ARBA" id="ARBA00005236"/>
    </source>
</evidence>
<feature type="transmembrane region" description="Helical" evidence="7">
    <location>
        <begin position="299"/>
        <end position="324"/>
    </location>
</feature>
<evidence type="ECO:0000256" key="1">
    <source>
        <dbReference type="ARBA" id="ARBA00004651"/>
    </source>
</evidence>
<evidence type="ECO:0000313" key="11">
    <source>
        <dbReference type="Proteomes" id="UP000076603"/>
    </source>
</evidence>
<feature type="transmembrane region" description="Helical" evidence="7">
    <location>
        <begin position="255"/>
        <end position="278"/>
    </location>
</feature>
<keyword evidence="10" id="KW-0449">Lipoprotein</keyword>
<dbReference type="InterPro" id="IPR003838">
    <property type="entry name" value="ABC3_permease_C"/>
</dbReference>
<evidence type="ECO:0000256" key="6">
    <source>
        <dbReference type="ARBA" id="ARBA00023136"/>
    </source>
</evidence>
<evidence type="ECO:0000256" key="4">
    <source>
        <dbReference type="ARBA" id="ARBA00022692"/>
    </source>
</evidence>
<feature type="domain" description="MacB-like periplasmic core" evidence="9">
    <location>
        <begin position="19"/>
        <end position="224"/>
    </location>
</feature>
<dbReference type="GO" id="GO:0098797">
    <property type="term" value="C:plasma membrane protein complex"/>
    <property type="evidence" value="ECO:0007669"/>
    <property type="project" value="TreeGrafter"/>
</dbReference>
<dbReference type="OrthoDB" id="9770036at2"/>
<dbReference type="Pfam" id="PF02687">
    <property type="entry name" value="FtsX"/>
    <property type="match status" value="1"/>
</dbReference>
<sequence length="383" mass="41836">MFTSFRIASRFLRSSKIQTLIIIIGIAIGVSVQVFIGLLSKGLEGTLLNKMAGNAANITVYSHNGGIENWGDRINKIKGTSGITSVFPVVDHQAFVKLNDMTEPALVRGFGLKEGNSFYNIKNRIYNGKMPEGENEVIIGKDLVERLGLKVGDTINIITISRKQVDFKVVGFYDFEVAKINKTWLITNLKTAQDLIGFGDKVTSIEVGVSDPYNADTIGKKVEDTLGDKNLKVENWKSQNKLLVSGIVGQRICTVIIQFFVLLAAVLSTVSILSISVVQKYRQIGILKAMGIRDSSAGLVFLFQALILGVLGTSLGLGLSLFFVQEFNRYIITPQGEPVVNIVISKRFLIMSALIDITASTFAALLPALKSFRLSPVEVIKNG</sequence>
<comment type="subcellular location">
    <subcellularLocation>
        <location evidence="1">Cell membrane</location>
        <topology evidence="1">Multi-pass membrane protein</topology>
    </subcellularLocation>
</comment>
<keyword evidence="5 7" id="KW-1133">Transmembrane helix</keyword>
<reference evidence="10 11" key="1">
    <citation type="submission" date="2016-04" db="EMBL/GenBank/DDBJ databases">
        <title>Genome sequence of Clostridium magnum DSM 2767.</title>
        <authorList>
            <person name="Poehlein A."/>
            <person name="Uhlig R."/>
            <person name="Fischer R."/>
            <person name="Bahl H."/>
            <person name="Daniel R."/>
        </authorList>
    </citation>
    <scope>NUCLEOTIDE SEQUENCE [LARGE SCALE GENOMIC DNA]</scope>
    <source>
        <strain evidence="10 11">DSM 2767</strain>
    </source>
</reference>
<organism evidence="10 11">
    <name type="scientific">Clostridium magnum DSM 2767</name>
    <dbReference type="NCBI Taxonomy" id="1121326"/>
    <lineage>
        <taxon>Bacteria</taxon>
        <taxon>Bacillati</taxon>
        <taxon>Bacillota</taxon>
        <taxon>Clostridia</taxon>
        <taxon>Eubacteriales</taxon>
        <taxon>Clostridiaceae</taxon>
        <taxon>Clostridium</taxon>
    </lineage>
</organism>